<dbReference type="Proteomes" id="UP000187609">
    <property type="component" value="Unassembled WGS sequence"/>
</dbReference>
<dbReference type="Gramene" id="OIT37001">
    <property type="protein sequence ID" value="OIT37001"/>
    <property type="gene ID" value="A4A49_58377"/>
</dbReference>
<name>A0A314L5G8_NICAT</name>
<organism evidence="1 2">
    <name type="scientific">Nicotiana attenuata</name>
    <name type="common">Coyote tobacco</name>
    <dbReference type="NCBI Taxonomy" id="49451"/>
    <lineage>
        <taxon>Eukaryota</taxon>
        <taxon>Viridiplantae</taxon>
        <taxon>Streptophyta</taxon>
        <taxon>Embryophyta</taxon>
        <taxon>Tracheophyta</taxon>
        <taxon>Spermatophyta</taxon>
        <taxon>Magnoliopsida</taxon>
        <taxon>eudicotyledons</taxon>
        <taxon>Gunneridae</taxon>
        <taxon>Pentapetalae</taxon>
        <taxon>asterids</taxon>
        <taxon>lamiids</taxon>
        <taxon>Solanales</taxon>
        <taxon>Solanaceae</taxon>
        <taxon>Nicotianoideae</taxon>
        <taxon>Nicotianeae</taxon>
        <taxon>Nicotiana</taxon>
    </lineage>
</organism>
<dbReference type="SMR" id="A0A314L5G8"/>
<proteinExistence type="predicted"/>
<dbReference type="AlphaFoldDB" id="A0A314L5G8"/>
<dbReference type="EMBL" id="MJEQ01000361">
    <property type="protein sequence ID" value="OIT37001.1"/>
    <property type="molecule type" value="Genomic_DNA"/>
</dbReference>
<comment type="caution">
    <text evidence="1">The sequence shown here is derived from an EMBL/GenBank/DDBJ whole genome shotgun (WGS) entry which is preliminary data.</text>
</comment>
<sequence length="133" mass="15584">MGGRIDRSINRSKGPYVFRMTGQNYHHIGSLLPESGKNPQFAQLYIYDTENEIYNRMNSLLHEEIDPKIVQGLSEMLDEHNILAKTFRMARDRYKQHPESVFRLRLLSDRTRYGRQYNIPTASEVARLIIGDL</sequence>
<dbReference type="PANTHER" id="PTHR45786:SF74">
    <property type="entry name" value="ATP-DEPENDENT DNA HELICASE"/>
    <property type="match status" value="1"/>
</dbReference>
<feature type="non-terminal residue" evidence="1">
    <location>
        <position position="133"/>
    </location>
</feature>
<accession>A0A314L5G8</accession>
<keyword evidence="2" id="KW-1185">Reference proteome</keyword>
<evidence type="ECO:0000313" key="1">
    <source>
        <dbReference type="EMBL" id="OIT37001.1"/>
    </source>
</evidence>
<reference evidence="1" key="1">
    <citation type="submission" date="2016-11" db="EMBL/GenBank/DDBJ databases">
        <title>The genome of Nicotiana attenuata.</title>
        <authorList>
            <person name="Xu S."/>
            <person name="Brockmoeller T."/>
            <person name="Gaquerel E."/>
            <person name="Navarro A."/>
            <person name="Kuhl H."/>
            <person name="Gase K."/>
            <person name="Ling Z."/>
            <person name="Zhou W."/>
            <person name="Kreitzer C."/>
            <person name="Stanke M."/>
            <person name="Tang H."/>
            <person name="Lyons E."/>
            <person name="Pandey P."/>
            <person name="Pandey S.P."/>
            <person name="Timmermann B."/>
            <person name="Baldwin I.T."/>
        </authorList>
    </citation>
    <scope>NUCLEOTIDE SEQUENCE [LARGE SCALE GENOMIC DNA]</scope>
    <source>
        <strain evidence="1">UT</strain>
    </source>
</reference>
<evidence type="ECO:0008006" key="3">
    <source>
        <dbReference type="Google" id="ProtNLM"/>
    </source>
</evidence>
<dbReference type="STRING" id="49451.A0A314L5G8"/>
<gene>
    <name evidence="1" type="ORF">A4A49_58377</name>
</gene>
<dbReference type="PANTHER" id="PTHR45786">
    <property type="entry name" value="DNA BINDING PROTEIN-LIKE"/>
    <property type="match status" value="1"/>
</dbReference>
<evidence type="ECO:0000313" key="2">
    <source>
        <dbReference type="Proteomes" id="UP000187609"/>
    </source>
</evidence>
<protein>
    <recommendedName>
        <fullName evidence="3">Helitron helicase-like domain-containing protein</fullName>
    </recommendedName>
</protein>